<dbReference type="Pfam" id="PF13412">
    <property type="entry name" value="HTH_24"/>
    <property type="match status" value="1"/>
</dbReference>
<evidence type="ECO:0000256" key="1">
    <source>
        <dbReference type="ARBA" id="ARBA00002486"/>
    </source>
</evidence>
<keyword evidence="6" id="KW-1185">Reference proteome</keyword>
<dbReference type="Proteomes" id="UP001524473">
    <property type="component" value="Unassembled WGS sequence"/>
</dbReference>
<keyword evidence="4" id="KW-1133">Transmembrane helix</keyword>
<dbReference type="InterPro" id="IPR043129">
    <property type="entry name" value="ATPase_NBD"/>
</dbReference>
<evidence type="ECO:0000256" key="2">
    <source>
        <dbReference type="ARBA" id="ARBA00006479"/>
    </source>
</evidence>
<dbReference type="PANTHER" id="PTHR18964:SF149">
    <property type="entry name" value="BIFUNCTIONAL UDP-N-ACETYLGLUCOSAMINE 2-EPIMERASE_N-ACETYLMANNOSAMINE KINASE"/>
    <property type="match status" value="1"/>
</dbReference>
<evidence type="ECO:0000256" key="3">
    <source>
        <dbReference type="ARBA" id="ARBA00022629"/>
    </source>
</evidence>
<dbReference type="InterPro" id="IPR000600">
    <property type="entry name" value="ROK"/>
</dbReference>
<reference evidence="5 6" key="1">
    <citation type="submission" date="2022-06" db="EMBL/GenBank/DDBJ databases">
        <title>Isolation of gut microbiota from human fecal samples.</title>
        <authorList>
            <person name="Pamer E.G."/>
            <person name="Barat B."/>
            <person name="Waligurski E."/>
            <person name="Medina S."/>
            <person name="Paddock L."/>
            <person name="Mostad J."/>
        </authorList>
    </citation>
    <scope>NUCLEOTIDE SEQUENCE [LARGE SCALE GENOMIC DNA]</scope>
    <source>
        <strain evidence="5 6">DFI.9.73</strain>
    </source>
</reference>
<evidence type="ECO:0000313" key="6">
    <source>
        <dbReference type="Proteomes" id="UP001524473"/>
    </source>
</evidence>
<proteinExistence type="inferred from homology"/>
<keyword evidence="3" id="KW-0119">Carbohydrate metabolism</keyword>
<dbReference type="Pfam" id="PF00480">
    <property type="entry name" value="ROK"/>
    <property type="match status" value="1"/>
</dbReference>
<dbReference type="SUPFAM" id="SSF53067">
    <property type="entry name" value="Actin-like ATPase domain"/>
    <property type="match status" value="2"/>
</dbReference>
<organism evidence="5 6">
    <name type="scientific">Neglectibacter timonensis</name>
    <dbReference type="NCBI Taxonomy" id="1776382"/>
    <lineage>
        <taxon>Bacteria</taxon>
        <taxon>Bacillati</taxon>
        <taxon>Bacillota</taxon>
        <taxon>Clostridia</taxon>
        <taxon>Eubacteriales</taxon>
        <taxon>Oscillospiraceae</taxon>
        <taxon>Neglectibacter</taxon>
    </lineage>
</organism>
<dbReference type="Gene3D" id="1.10.10.10">
    <property type="entry name" value="Winged helix-like DNA-binding domain superfamily/Winged helix DNA-binding domain"/>
    <property type="match status" value="1"/>
</dbReference>
<dbReference type="SUPFAM" id="SSF46785">
    <property type="entry name" value="Winged helix' DNA-binding domain"/>
    <property type="match status" value="1"/>
</dbReference>
<keyword evidence="4" id="KW-0472">Membrane</keyword>
<accession>A0ABT1S0X8</accession>
<comment type="function">
    <text evidence="1">Transcriptional repressor of xylose-utilizing enzymes.</text>
</comment>
<evidence type="ECO:0000313" key="5">
    <source>
        <dbReference type="EMBL" id="MCQ4840586.1"/>
    </source>
</evidence>
<dbReference type="EMBL" id="JANFZH010000026">
    <property type="protein sequence ID" value="MCQ4840586.1"/>
    <property type="molecule type" value="Genomic_DNA"/>
</dbReference>
<sequence length="416" mass="46605">MDNSQRTKGTRPQDLRARNSLLILQELSQTAGQTINELSEKLHLSRTAVQNIIFFLQQEGLIADGGKRDSSSFGGKRAIFYRMRSDYKHSIFFYLSSQIIIAELYDFSLARLMYRMGDVSQLSYSDLLQHIVKMTQSLLRDAGILQSDVYGIAIAVSGTVDSDKGVLIGLTGDNYPEKWGTNLSMVQDLHDQLDMDADICLDNMCNFSGLNSYVSLVENEVSSCLYVMAHSRGIGAAFIRNGRIDKGLHGLLGEIAHTTISYESSFPCRCGRKGCFEAMLYPDAVRRQTNAAIRKMDPCGLEIDSVKSMDDLLRKANEGNPCAIQEVTHLAGLFAQLLYNAQIMGDPACIIFHDSFSVQCDYFHHALLSACGEKSKGYLEVPIRLFFDTESFSERVRKGAALFLRNRYFDQFTQNL</sequence>
<dbReference type="PANTHER" id="PTHR18964">
    <property type="entry name" value="ROK (REPRESSOR, ORF, KINASE) FAMILY"/>
    <property type="match status" value="1"/>
</dbReference>
<evidence type="ECO:0000256" key="4">
    <source>
        <dbReference type="SAM" id="Phobius"/>
    </source>
</evidence>
<dbReference type="InterPro" id="IPR036388">
    <property type="entry name" value="WH-like_DNA-bd_sf"/>
</dbReference>
<feature type="transmembrane region" description="Helical" evidence="4">
    <location>
        <begin position="91"/>
        <end position="114"/>
    </location>
</feature>
<comment type="caution">
    <text evidence="5">The sequence shown here is derived from an EMBL/GenBank/DDBJ whole genome shotgun (WGS) entry which is preliminary data.</text>
</comment>
<keyword evidence="3" id="KW-0859">Xylose metabolism</keyword>
<dbReference type="InterPro" id="IPR036390">
    <property type="entry name" value="WH_DNA-bd_sf"/>
</dbReference>
<comment type="similarity">
    <text evidence="2">Belongs to the ROK (NagC/XylR) family.</text>
</comment>
<gene>
    <name evidence="5" type="ORF">NE695_11760</name>
</gene>
<dbReference type="Gene3D" id="3.30.420.40">
    <property type="match status" value="2"/>
</dbReference>
<keyword evidence="4" id="KW-0812">Transmembrane</keyword>
<dbReference type="RefSeq" id="WP_256192011.1">
    <property type="nucleotide sequence ID" value="NZ_CAJKKG010000002.1"/>
</dbReference>
<name>A0ABT1S0X8_9FIRM</name>
<protein>
    <submittedName>
        <fullName evidence="5">ROK family transcriptional regulator</fullName>
    </submittedName>
</protein>